<dbReference type="InParanoid" id="L5KMM2"/>
<dbReference type="Proteomes" id="UP000010552">
    <property type="component" value="Unassembled WGS sequence"/>
</dbReference>
<feature type="compositionally biased region" description="Polar residues" evidence="1">
    <location>
        <begin position="60"/>
        <end position="71"/>
    </location>
</feature>
<dbReference type="InterPro" id="IPR026245">
    <property type="entry name" value="FRG2"/>
</dbReference>
<gene>
    <name evidence="2" type="ORF">PAL_GLEAN10001940</name>
</gene>
<evidence type="ECO:0000313" key="3">
    <source>
        <dbReference type="Proteomes" id="UP000010552"/>
    </source>
</evidence>
<organism evidence="2 3">
    <name type="scientific">Pteropus alecto</name>
    <name type="common">Black flying fox</name>
    <dbReference type="NCBI Taxonomy" id="9402"/>
    <lineage>
        <taxon>Eukaryota</taxon>
        <taxon>Metazoa</taxon>
        <taxon>Chordata</taxon>
        <taxon>Craniata</taxon>
        <taxon>Vertebrata</taxon>
        <taxon>Euteleostomi</taxon>
        <taxon>Mammalia</taxon>
        <taxon>Eutheria</taxon>
        <taxon>Laurasiatheria</taxon>
        <taxon>Chiroptera</taxon>
        <taxon>Yinpterochiroptera</taxon>
        <taxon>Pteropodoidea</taxon>
        <taxon>Pteropodidae</taxon>
        <taxon>Pteropodinae</taxon>
        <taxon>Pteropus</taxon>
    </lineage>
</organism>
<evidence type="ECO:0000313" key="2">
    <source>
        <dbReference type="EMBL" id="ELK12879.1"/>
    </source>
</evidence>
<sequence>MCYLRRASLGEERSVTLEKKTRKVPDAGHSSDCETTPDVCPRRAQRRRTGCSKRRDPGPQESSRLHSGSAW</sequence>
<feature type="compositionally biased region" description="Basic and acidic residues" evidence="1">
    <location>
        <begin position="8"/>
        <end position="32"/>
    </location>
</feature>
<name>L5KMM2_PTEAL</name>
<feature type="compositionally biased region" description="Basic residues" evidence="1">
    <location>
        <begin position="43"/>
        <end position="52"/>
    </location>
</feature>
<reference evidence="3" key="1">
    <citation type="journal article" date="2013" name="Science">
        <title>Comparative analysis of bat genomes provides insight into the evolution of flight and immunity.</title>
        <authorList>
            <person name="Zhang G."/>
            <person name="Cowled C."/>
            <person name="Shi Z."/>
            <person name="Huang Z."/>
            <person name="Bishop-Lilly K.A."/>
            <person name="Fang X."/>
            <person name="Wynne J.W."/>
            <person name="Xiong Z."/>
            <person name="Baker M.L."/>
            <person name="Zhao W."/>
            <person name="Tachedjian M."/>
            <person name="Zhu Y."/>
            <person name="Zhou P."/>
            <person name="Jiang X."/>
            <person name="Ng J."/>
            <person name="Yang L."/>
            <person name="Wu L."/>
            <person name="Xiao J."/>
            <person name="Feng Y."/>
            <person name="Chen Y."/>
            <person name="Sun X."/>
            <person name="Zhang Y."/>
            <person name="Marsh G.A."/>
            <person name="Crameri G."/>
            <person name="Broder C.C."/>
            <person name="Frey K.G."/>
            <person name="Wang L.F."/>
            <person name="Wang J."/>
        </authorList>
    </citation>
    <scope>NUCLEOTIDE SEQUENCE [LARGE SCALE GENOMIC DNA]</scope>
</reference>
<proteinExistence type="predicted"/>
<accession>L5KMM2</accession>
<feature type="region of interest" description="Disordered" evidence="1">
    <location>
        <begin position="1"/>
        <end position="71"/>
    </location>
</feature>
<dbReference type="AlphaFoldDB" id="L5KMM2"/>
<protein>
    <submittedName>
        <fullName evidence="2">Uncharacterized protein</fullName>
    </submittedName>
</protein>
<evidence type="ECO:0000256" key="1">
    <source>
        <dbReference type="SAM" id="MobiDB-lite"/>
    </source>
</evidence>
<dbReference type="EMBL" id="KB030643">
    <property type="protein sequence ID" value="ELK12879.1"/>
    <property type="molecule type" value="Genomic_DNA"/>
</dbReference>
<keyword evidence="3" id="KW-1185">Reference proteome</keyword>
<dbReference type="Pfam" id="PF15315">
    <property type="entry name" value="FRG2"/>
    <property type="match status" value="1"/>
</dbReference>